<protein>
    <submittedName>
        <fullName evidence="5">CWF19-like protein 2</fullName>
    </submittedName>
</protein>
<dbReference type="AlphaFoldDB" id="A0A154PMM3"/>
<evidence type="ECO:0000313" key="6">
    <source>
        <dbReference type="Proteomes" id="UP000076502"/>
    </source>
</evidence>
<dbReference type="SUPFAM" id="SSF54197">
    <property type="entry name" value="HIT-like"/>
    <property type="match status" value="1"/>
</dbReference>
<dbReference type="InterPro" id="IPR006767">
    <property type="entry name" value="Cwf19-like_C_dom-2"/>
</dbReference>
<sequence>MKHKKEKYKSKGEKTKSRKKDKKNHKNQKKHDTSSSSNTGSESEQEWVEKSIPRSAFTNQSIPTVSTEKAEFCKREDWMNVKNIFPCVFNDKKSSVDLDKHTDKSNLDKLGQSDKELNLYWKNGGNGLPSMDRTRTDRNRTMDVNWLKKSLKRAQEQAENEGRSLEEIAAERWGSLEVIQSMIFKAEKVSMKKRLEENAKQCSGYAMKPKRNYHRSRSRSCDRREQHVMWDDMHYEKQFKQAYKKPMDDNCSVSTSYKIHHSTTKRWQKGKISDKTEENRLNASDLKTIGVPCSSSADKIVNKEMKTFTEEELNKLGAKIVKAEIMGNTELAAELKIQLKKARELVANTMQSNESDELHNVILARTDNKGITRPLESRGQSIEWAGNSKQKNATTHVAGKRVLHYFDDDKYSLQQLFQREKGRPTNEDDAQFVKVASRNMNMDEIFEEQIIRVQSDAKQDEKDRSRAIKEHKQLSKSLGSCHWCIESKYMLKHMIVAMDSDICLSLPACTSLTDGHCIITPVQHVTCQLQLDEDIWEKLKAFKQTLHKMFVDQNKYPVFYESYKSRHKFLHMQLECVPLPKEIGELVPMYFKKALLECETEWSMNKKVIDLEHKDIRHAIPNGLSYFVVEFETNKGYAHVIEDEHMFPKSFAEEIIGGMLDLDHDVWRKRKRENFDQQREKVLKFLDIWKKYDSPTTICT</sequence>
<evidence type="ECO:0000313" key="5">
    <source>
        <dbReference type="EMBL" id="KZC12548.1"/>
    </source>
</evidence>
<dbReference type="Pfam" id="PF04677">
    <property type="entry name" value="CwfJ_C_1"/>
    <property type="match status" value="1"/>
</dbReference>
<accession>A0A154PMM3</accession>
<dbReference type="OrthoDB" id="2113965at2759"/>
<feature type="region of interest" description="Disordered" evidence="2">
    <location>
        <begin position="1"/>
        <end position="55"/>
    </location>
</feature>
<dbReference type="STRING" id="178035.A0A154PMM3"/>
<dbReference type="Pfam" id="PF04676">
    <property type="entry name" value="CwfJ_C_2"/>
    <property type="match status" value="1"/>
</dbReference>
<dbReference type="InterPro" id="IPR040194">
    <property type="entry name" value="Cwf19-like"/>
</dbReference>
<dbReference type="Proteomes" id="UP000076502">
    <property type="component" value="Unassembled WGS sequence"/>
</dbReference>
<evidence type="ECO:0000259" key="4">
    <source>
        <dbReference type="Pfam" id="PF04677"/>
    </source>
</evidence>
<dbReference type="GO" id="GO:0071014">
    <property type="term" value="C:post-mRNA release spliceosomal complex"/>
    <property type="evidence" value="ECO:0007669"/>
    <property type="project" value="TreeGrafter"/>
</dbReference>
<proteinExistence type="inferred from homology"/>
<keyword evidence="6" id="KW-1185">Reference proteome</keyword>
<gene>
    <name evidence="5" type="ORF">WN55_03300</name>
</gene>
<organism evidence="5 6">
    <name type="scientific">Dufourea novaeangliae</name>
    <name type="common">Sweat bee</name>
    <dbReference type="NCBI Taxonomy" id="178035"/>
    <lineage>
        <taxon>Eukaryota</taxon>
        <taxon>Metazoa</taxon>
        <taxon>Ecdysozoa</taxon>
        <taxon>Arthropoda</taxon>
        <taxon>Hexapoda</taxon>
        <taxon>Insecta</taxon>
        <taxon>Pterygota</taxon>
        <taxon>Neoptera</taxon>
        <taxon>Endopterygota</taxon>
        <taxon>Hymenoptera</taxon>
        <taxon>Apocrita</taxon>
        <taxon>Aculeata</taxon>
        <taxon>Apoidea</taxon>
        <taxon>Anthophila</taxon>
        <taxon>Halictidae</taxon>
        <taxon>Rophitinae</taxon>
        <taxon>Dufourea</taxon>
    </lineage>
</organism>
<feature type="domain" description="Cwf19-like protein C-terminal" evidence="3">
    <location>
        <begin position="601"/>
        <end position="693"/>
    </location>
</feature>
<dbReference type="PANTHER" id="PTHR12072:SF5">
    <property type="entry name" value="CWF19-LIKE PROTEIN 2"/>
    <property type="match status" value="1"/>
</dbReference>
<reference evidence="5 6" key="1">
    <citation type="submission" date="2015-07" db="EMBL/GenBank/DDBJ databases">
        <title>The genome of Dufourea novaeangliae.</title>
        <authorList>
            <person name="Pan H."/>
            <person name="Kapheim K."/>
        </authorList>
    </citation>
    <scope>NUCLEOTIDE SEQUENCE [LARGE SCALE GENOMIC DNA]</scope>
    <source>
        <strain evidence="5">0120121106</strain>
        <tissue evidence="5">Whole body</tissue>
    </source>
</reference>
<dbReference type="InterPro" id="IPR006768">
    <property type="entry name" value="Cwf19-like_C_dom-1"/>
</dbReference>
<evidence type="ECO:0000256" key="2">
    <source>
        <dbReference type="SAM" id="MobiDB-lite"/>
    </source>
</evidence>
<dbReference type="EMBL" id="KQ434954">
    <property type="protein sequence ID" value="KZC12548.1"/>
    <property type="molecule type" value="Genomic_DNA"/>
</dbReference>
<comment type="similarity">
    <text evidence="1">Belongs to the CWF19 family.</text>
</comment>
<name>A0A154PMM3_DUFNO</name>
<evidence type="ECO:0000256" key="1">
    <source>
        <dbReference type="ARBA" id="ARBA00006795"/>
    </source>
</evidence>
<dbReference type="PANTHER" id="PTHR12072">
    <property type="entry name" value="CWF19, CELL CYCLE CONTROL PROTEIN"/>
    <property type="match status" value="1"/>
</dbReference>
<dbReference type="InterPro" id="IPR036265">
    <property type="entry name" value="HIT-like_sf"/>
</dbReference>
<feature type="domain" description="Cwf19-like C-terminal" evidence="4">
    <location>
        <begin position="469"/>
        <end position="592"/>
    </location>
</feature>
<evidence type="ECO:0000259" key="3">
    <source>
        <dbReference type="Pfam" id="PF04676"/>
    </source>
</evidence>
<feature type="compositionally biased region" description="Basic residues" evidence="2">
    <location>
        <begin position="16"/>
        <end position="29"/>
    </location>
</feature>
<dbReference type="GO" id="GO:0000398">
    <property type="term" value="P:mRNA splicing, via spliceosome"/>
    <property type="evidence" value="ECO:0007669"/>
    <property type="project" value="TreeGrafter"/>
</dbReference>